<dbReference type="KEGG" id="lpse:FGL85_06385"/>
<evidence type="ECO:0000256" key="4">
    <source>
        <dbReference type="ARBA" id="ARBA00022793"/>
    </source>
</evidence>
<dbReference type="AlphaFoldDB" id="A0A5B8T516"/>
<dbReference type="Proteomes" id="UP000321296">
    <property type="component" value="Chromosome"/>
</dbReference>
<feature type="domain" description="Orotidine 5'-phosphate decarboxylase" evidence="13">
    <location>
        <begin position="5"/>
        <end position="225"/>
    </location>
</feature>
<dbReference type="PROSITE" id="PS00156">
    <property type="entry name" value="OMPDECASE"/>
    <property type="match status" value="1"/>
</dbReference>
<evidence type="ECO:0000256" key="7">
    <source>
        <dbReference type="ARBA" id="ARBA00049157"/>
    </source>
</evidence>
<feature type="active site" description="Proton donor" evidence="9">
    <location>
        <position position="64"/>
    </location>
</feature>
<dbReference type="HAMAP" id="MF_01200_B">
    <property type="entry name" value="OMPdecase_type1_B"/>
    <property type="match status" value="1"/>
</dbReference>
<evidence type="ECO:0000256" key="8">
    <source>
        <dbReference type="ARBA" id="ARBA00061012"/>
    </source>
</evidence>
<keyword evidence="5 9" id="KW-0665">Pyrimidine biosynthesis</keyword>
<evidence type="ECO:0000256" key="5">
    <source>
        <dbReference type="ARBA" id="ARBA00022975"/>
    </source>
</evidence>
<keyword evidence="6 9" id="KW-0456">Lyase</keyword>
<dbReference type="PANTHER" id="PTHR32119">
    <property type="entry name" value="OROTIDINE 5'-PHOSPHATE DECARBOXYLASE"/>
    <property type="match status" value="1"/>
</dbReference>
<comment type="subunit">
    <text evidence="3 9">Homodimer.</text>
</comment>
<comment type="similarity">
    <text evidence="8 9">Belongs to the OMP decarboxylase family. Type 1 subfamily.</text>
</comment>
<dbReference type="InterPro" id="IPR047596">
    <property type="entry name" value="OMPdecase_bac"/>
</dbReference>
<comment type="function">
    <text evidence="1 9">Catalyzes the decarboxylation of orotidine 5'-monophosphate (OMP) to uridine 5'-monophosphate (UMP).</text>
</comment>
<gene>
    <name evidence="9 15" type="primary">pyrF</name>
    <name evidence="15" type="ORF">FGL85_06385</name>
    <name evidence="14" type="ORF">P1N92_02405</name>
</gene>
<proteinExistence type="inferred from homology"/>
<feature type="active site" description="For OMPdecase activity" evidence="10">
    <location>
        <position position="62"/>
    </location>
</feature>
<dbReference type="GO" id="GO:0006207">
    <property type="term" value="P:'de novo' pyrimidine nucleobase biosynthetic process"/>
    <property type="evidence" value="ECO:0007669"/>
    <property type="project" value="InterPro"/>
</dbReference>
<feature type="binding site" evidence="9 11">
    <location>
        <position position="180"/>
    </location>
    <ligand>
        <name>substrate</name>
    </ligand>
</feature>
<dbReference type="SUPFAM" id="SSF51366">
    <property type="entry name" value="Ribulose-phoshate binding barrel"/>
    <property type="match status" value="1"/>
</dbReference>
<feature type="active site" description="For OMPdecase activity" evidence="10">
    <location>
        <position position="64"/>
    </location>
</feature>
<dbReference type="EC" id="4.1.1.23" evidence="9"/>
<name>A0A5B8T516_LEUPS</name>
<dbReference type="InterPro" id="IPR018089">
    <property type="entry name" value="OMPdecase_AS"/>
</dbReference>
<evidence type="ECO:0000256" key="11">
    <source>
        <dbReference type="PIRSR" id="PIRSR614732-2"/>
    </source>
</evidence>
<dbReference type="GO" id="GO:0044205">
    <property type="term" value="P:'de novo' UMP biosynthetic process"/>
    <property type="evidence" value="ECO:0007669"/>
    <property type="project" value="UniProtKB-UniRule"/>
</dbReference>
<dbReference type="Pfam" id="PF00215">
    <property type="entry name" value="OMPdecase"/>
    <property type="match status" value="1"/>
</dbReference>
<evidence type="ECO:0000313" key="14">
    <source>
        <dbReference type="EMBL" id="MDG9732969.1"/>
    </source>
</evidence>
<feature type="binding site" evidence="9 11">
    <location>
        <position position="118"/>
    </location>
    <ligand>
        <name>substrate</name>
    </ligand>
</feature>
<dbReference type="InterPro" id="IPR014732">
    <property type="entry name" value="OMPdecase"/>
</dbReference>
<dbReference type="EMBL" id="CP042383">
    <property type="protein sequence ID" value="QEA42153.1"/>
    <property type="molecule type" value="Genomic_DNA"/>
</dbReference>
<feature type="binding site" evidence="9 11">
    <location>
        <position position="11"/>
    </location>
    <ligand>
        <name>substrate</name>
    </ligand>
</feature>
<dbReference type="NCBIfam" id="TIGR01740">
    <property type="entry name" value="pyrF"/>
    <property type="match status" value="1"/>
</dbReference>
<dbReference type="InterPro" id="IPR011060">
    <property type="entry name" value="RibuloseP-bd_barrel"/>
</dbReference>
<evidence type="ECO:0000256" key="9">
    <source>
        <dbReference type="HAMAP-Rule" id="MF_01200"/>
    </source>
</evidence>
<evidence type="ECO:0000259" key="13">
    <source>
        <dbReference type="SMART" id="SM00934"/>
    </source>
</evidence>
<evidence type="ECO:0000256" key="3">
    <source>
        <dbReference type="ARBA" id="ARBA00011738"/>
    </source>
</evidence>
<keyword evidence="4 9" id="KW-0210">Decarboxylase</keyword>
<dbReference type="SMART" id="SM00934">
    <property type="entry name" value="OMPdecase"/>
    <property type="match status" value="1"/>
</dbReference>
<dbReference type="RefSeq" id="WP_147651344.1">
    <property type="nucleotide sequence ID" value="NZ_CP042383.1"/>
</dbReference>
<accession>A0A5B8T516</accession>
<reference evidence="15 16" key="1">
    <citation type="submission" date="2019-06" db="EMBL/GenBank/DDBJ databases">
        <title>Genome analyses of bacteria isolated from kimchi.</title>
        <authorList>
            <person name="Lee S."/>
            <person name="Ahn S."/>
            <person name="Roh S."/>
        </authorList>
    </citation>
    <scope>NUCLEOTIDE SEQUENCE [LARGE SCALE GENOMIC DNA]</scope>
    <source>
        <strain evidence="15 16">CBA3630</strain>
    </source>
</reference>
<dbReference type="Gene3D" id="3.20.20.70">
    <property type="entry name" value="Aldolase class I"/>
    <property type="match status" value="1"/>
</dbReference>
<feature type="binding site" evidence="9 11">
    <location>
        <position position="209"/>
    </location>
    <ligand>
        <name>substrate</name>
    </ligand>
</feature>
<dbReference type="GO" id="GO:0004590">
    <property type="term" value="F:orotidine-5'-phosphate decarboxylase activity"/>
    <property type="evidence" value="ECO:0007669"/>
    <property type="project" value="UniProtKB-UniRule"/>
</dbReference>
<evidence type="ECO:0000313" key="17">
    <source>
        <dbReference type="Proteomes" id="UP001529201"/>
    </source>
</evidence>
<dbReference type="EMBL" id="JARGDN010000002">
    <property type="protein sequence ID" value="MDG9732969.1"/>
    <property type="molecule type" value="Genomic_DNA"/>
</dbReference>
<dbReference type="FunFam" id="3.20.20.70:FF:000015">
    <property type="entry name" value="Orotidine 5'-phosphate decarboxylase"/>
    <property type="match status" value="1"/>
</dbReference>
<evidence type="ECO:0000256" key="1">
    <source>
        <dbReference type="ARBA" id="ARBA00002356"/>
    </source>
</evidence>
<evidence type="ECO:0000256" key="2">
    <source>
        <dbReference type="ARBA" id="ARBA00004861"/>
    </source>
</evidence>
<keyword evidence="17" id="KW-1185">Reference proteome</keyword>
<dbReference type="InterPro" id="IPR013785">
    <property type="entry name" value="Aldolase_TIM"/>
</dbReference>
<evidence type="ECO:0000256" key="12">
    <source>
        <dbReference type="RuleBase" id="RU000512"/>
    </source>
</evidence>
<dbReference type="UniPathway" id="UPA00070">
    <property type="reaction ID" value="UER00120"/>
</dbReference>
<dbReference type="InterPro" id="IPR001754">
    <property type="entry name" value="OMPdeCOase_dom"/>
</dbReference>
<dbReference type="Proteomes" id="UP001529201">
    <property type="component" value="Unassembled WGS sequence"/>
</dbReference>
<evidence type="ECO:0000313" key="16">
    <source>
        <dbReference type="Proteomes" id="UP000321296"/>
    </source>
</evidence>
<organism evidence="15 16">
    <name type="scientific">Leuconostoc pseudomesenteroides</name>
    <dbReference type="NCBI Taxonomy" id="33968"/>
    <lineage>
        <taxon>Bacteria</taxon>
        <taxon>Bacillati</taxon>
        <taxon>Bacillota</taxon>
        <taxon>Bacilli</taxon>
        <taxon>Lactobacillales</taxon>
        <taxon>Lactobacillaceae</taxon>
        <taxon>Leuconostoc</taxon>
    </lineage>
</organism>
<sequence>MINRPVFIALDFPDGNTALNFLEPFKKIDKKPAIKVGMELFYAEGLDFVRDLRQKGFDIFLDLKLYDIPNTVGHAVANIAKLDVQYLTLHAAGGTKMMTAAVANKGQNLKILAVTQLTSFSEADVQEISQSTVTLVENVLHLAKMADNAGVDGTISSPLEAGMIQANTQSDFLTITPGIRLAGDNANDQKRVTTPAKAKQLGATGLVVGRSITKASDPVAAYQQVLNEWSR</sequence>
<feature type="binding site" evidence="9">
    <location>
        <begin position="62"/>
        <end position="71"/>
    </location>
    <ligand>
        <name>substrate</name>
    </ligand>
</feature>
<dbReference type="NCBIfam" id="NF001273">
    <property type="entry name" value="PRK00230.1"/>
    <property type="match status" value="1"/>
</dbReference>
<reference evidence="14 17" key="2">
    <citation type="submission" date="2023-02" db="EMBL/GenBank/DDBJ databases">
        <title>Antimicrobial susceptibility testing and tentative epidemiological cut-off values for Lactobacillaceae family species intended for ingestion.</title>
        <authorList>
            <person name="Noehr-Meldgaard K."/>
            <person name="Struve C."/>
            <person name="Ingmer H."/>
            <person name="Koza A."/>
            <person name="Al-Nakeeb K."/>
            <person name="Agersoe Y."/>
        </authorList>
    </citation>
    <scope>NUCLEOTIDE SEQUENCE [LARGE SCALE GENOMIC DNA]</scope>
    <source>
        <strain evidence="14 17">DSM 20193</strain>
    </source>
</reference>
<comment type="pathway">
    <text evidence="2 9 12">Pyrimidine metabolism; UMP biosynthesis via de novo pathway; UMP from orotate: step 2/2.</text>
</comment>
<dbReference type="GO" id="GO:0005829">
    <property type="term" value="C:cytosol"/>
    <property type="evidence" value="ECO:0007669"/>
    <property type="project" value="TreeGrafter"/>
</dbReference>
<evidence type="ECO:0000256" key="6">
    <source>
        <dbReference type="ARBA" id="ARBA00023239"/>
    </source>
</evidence>
<feature type="binding site" evidence="9 11">
    <location>
        <position position="35"/>
    </location>
    <ligand>
        <name>substrate</name>
    </ligand>
</feature>
<evidence type="ECO:0000313" key="15">
    <source>
        <dbReference type="EMBL" id="QEA42153.1"/>
    </source>
</evidence>
<feature type="binding site" evidence="9 11">
    <location>
        <position position="189"/>
    </location>
    <ligand>
        <name>substrate</name>
    </ligand>
</feature>
<feature type="binding site" evidence="9 11">
    <location>
        <position position="210"/>
    </location>
    <ligand>
        <name>substrate</name>
    </ligand>
</feature>
<evidence type="ECO:0000256" key="10">
    <source>
        <dbReference type="PIRSR" id="PIRSR614732-1"/>
    </source>
</evidence>
<protein>
    <recommendedName>
        <fullName evidence="9">Orotidine 5'-phosphate decarboxylase</fullName>
        <ecNumber evidence="9">4.1.1.23</ecNumber>
    </recommendedName>
    <alternativeName>
        <fullName evidence="9">OMP decarboxylase</fullName>
        <shortName evidence="9">OMPDCase</shortName>
        <shortName evidence="9">OMPdecase</shortName>
    </alternativeName>
</protein>
<feature type="active site" description="For OMPdecase activity" evidence="10">
    <location>
        <position position="67"/>
    </location>
</feature>
<dbReference type="CDD" id="cd04725">
    <property type="entry name" value="OMP_decarboxylase_like"/>
    <property type="match status" value="1"/>
</dbReference>
<comment type="catalytic activity">
    <reaction evidence="7 9 12">
        <text>orotidine 5'-phosphate + H(+) = UMP + CO2</text>
        <dbReference type="Rhea" id="RHEA:11596"/>
        <dbReference type="ChEBI" id="CHEBI:15378"/>
        <dbReference type="ChEBI" id="CHEBI:16526"/>
        <dbReference type="ChEBI" id="CHEBI:57538"/>
        <dbReference type="ChEBI" id="CHEBI:57865"/>
        <dbReference type="EC" id="4.1.1.23"/>
    </reaction>
</comment>
<dbReference type="GeneID" id="64344490"/>
<dbReference type="PANTHER" id="PTHR32119:SF2">
    <property type="entry name" value="OROTIDINE 5'-PHOSPHATE DECARBOXYLASE"/>
    <property type="match status" value="1"/>
</dbReference>